<organism evidence="2">
    <name type="scientific">marine sediment metagenome</name>
    <dbReference type="NCBI Taxonomy" id="412755"/>
    <lineage>
        <taxon>unclassified sequences</taxon>
        <taxon>metagenomes</taxon>
        <taxon>ecological metagenomes</taxon>
    </lineage>
</organism>
<evidence type="ECO:0000313" key="2">
    <source>
        <dbReference type="EMBL" id="GAJ06643.1"/>
    </source>
</evidence>
<name>X1TMS9_9ZZZZ</name>
<protein>
    <recommendedName>
        <fullName evidence="1">CBM6 domain-containing protein</fullName>
    </recommendedName>
</protein>
<accession>X1TMS9</accession>
<comment type="caution">
    <text evidence="2">The sequence shown here is derived from an EMBL/GenBank/DDBJ whole genome shotgun (WGS) entry which is preliminary data.</text>
</comment>
<evidence type="ECO:0000259" key="1">
    <source>
        <dbReference type="PROSITE" id="PS51175"/>
    </source>
</evidence>
<dbReference type="PROSITE" id="PS51175">
    <property type="entry name" value="CBM6"/>
    <property type="match status" value="1"/>
</dbReference>
<reference evidence="2" key="1">
    <citation type="journal article" date="2014" name="Front. Microbiol.">
        <title>High frequency of phylogenetically diverse reductive dehalogenase-homologous genes in deep subseafloor sedimentary metagenomes.</title>
        <authorList>
            <person name="Kawai M."/>
            <person name="Futagami T."/>
            <person name="Toyoda A."/>
            <person name="Takaki Y."/>
            <person name="Nishi S."/>
            <person name="Hori S."/>
            <person name="Arai W."/>
            <person name="Tsubouchi T."/>
            <person name="Morono Y."/>
            <person name="Uchiyama I."/>
            <person name="Ito T."/>
            <person name="Fujiyama A."/>
            <person name="Inagaki F."/>
            <person name="Takami H."/>
        </authorList>
    </citation>
    <scope>NUCLEOTIDE SEQUENCE</scope>
    <source>
        <strain evidence="2">Expedition CK06-06</strain>
    </source>
</reference>
<dbReference type="InterPro" id="IPR031712">
    <property type="entry name" value="DUF5077"/>
</dbReference>
<dbReference type="InterPro" id="IPR008979">
    <property type="entry name" value="Galactose-bd-like_sf"/>
</dbReference>
<feature type="domain" description="CBM6" evidence="1">
    <location>
        <begin position="26"/>
        <end position="151"/>
    </location>
</feature>
<feature type="non-terminal residue" evidence="2">
    <location>
        <position position="1"/>
    </location>
</feature>
<dbReference type="InterPro" id="IPR005084">
    <property type="entry name" value="CBM6"/>
</dbReference>
<dbReference type="EMBL" id="BARW01025260">
    <property type="protein sequence ID" value="GAJ06643.1"/>
    <property type="molecule type" value="Genomic_DNA"/>
</dbReference>
<dbReference type="Gene3D" id="2.60.120.260">
    <property type="entry name" value="Galactose-binding domain-like"/>
    <property type="match status" value="1"/>
</dbReference>
<proteinExistence type="predicted"/>
<sequence>GLNSPLIEGKAAVTRYPLGQATDGSITFQAADAKVHGTSARYESGGGKDNIGFWTNPNDYVTWAFEVTTPGTFNVEVSLACANGVGGSEYVLAVGEQELAGTVKNTGGWTSFATEKLGTLKIDKAGTYTLSVKPKTMPRGAVMNLKSVTLVPIKK</sequence>
<dbReference type="SUPFAM" id="SSF49785">
    <property type="entry name" value="Galactose-binding domain-like"/>
    <property type="match status" value="1"/>
</dbReference>
<dbReference type="Pfam" id="PF16871">
    <property type="entry name" value="DUF5077"/>
    <property type="match status" value="1"/>
</dbReference>
<gene>
    <name evidence="2" type="ORF">S12H4_41445</name>
</gene>
<dbReference type="GO" id="GO:0030246">
    <property type="term" value="F:carbohydrate binding"/>
    <property type="evidence" value="ECO:0007669"/>
    <property type="project" value="InterPro"/>
</dbReference>
<dbReference type="AlphaFoldDB" id="X1TMS9"/>